<dbReference type="SUPFAM" id="SSF49401">
    <property type="entry name" value="Bacterial adhesins"/>
    <property type="match status" value="1"/>
</dbReference>
<dbReference type="EMBL" id="JADQCH020000002">
    <property type="protein sequence ID" value="MEY2345496.1"/>
    <property type="molecule type" value="Genomic_DNA"/>
</dbReference>
<accession>A0ABD5LY93</accession>
<reference evidence="2" key="1">
    <citation type="submission" date="2021-05" db="EMBL/GenBank/DDBJ databases">
        <title>First report of NDM-5 and VEB-6 producing Proteus mirabilis isolated from blood of a sepsis patient in Kolkata, India.</title>
        <authorList>
            <person name="Halder G."/>
            <person name="Chaudhuri B."/>
            <person name="Dutta S."/>
        </authorList>
    </citation>
    <scope>NUCLEOTIDE SEQUENCE [LARGE SCALE GENOMIC DNA]</scope>
    <source>
        <strain evidence="2">7049</strain>
    </source>
</reference>
<evidence type="ECO:0000313" key="2">
    <source>
        <dbReference type="EMBL" id="MEY2345496.1"/>
    </source>
</evidence>
<comment type="caution">
    <text evidence="2">The sequence shown here is derived from an EMBL/GenBank/DDBJ whole genome shotgun (WGS) entry which is preliminary data.</text>
</comment>
<protein>
    <recommendedName>
        <fullName evidence="3">Fimbrial protein</fullName>
    </recommendedName>
</protein>
<evidence type="ECO:0008006" key="3">
    <source>
        <dbReference type="Google" id="ProtNLM"/>
    </source>
</evidence>
<organism evidence="2">
    <name type="scientific">Proteus mirabilis</name>
    <dbReference type="NCBI Taxonomy" id="584"/>
    <lineage>
        <taxon>Bacteria</taxon>
        <taxon>Pseudomonadati</taxon>
        <taxon>Pseudomonadota</taxon>
        <taxon>Gammaproteobacteria</taxon>
        <taxon>Enterobacterales</taxon>
        <taxon>Morganellaceae</taxon>
        <taxon>Proteus</taxon>
    </lineage>
</organism>
<evidence type="ECO:0000256" key="1">
    <source>
        <dbReference type="SAM" id="SignalP"/>
    </source>
</evidence>
<dbReference type="AlphaFoldDB" id="A0ABD5LY93"/>
<dbReference type="Gene3D" id="2.60.40.1090">
    <property type="entry name" value="Fimbrial-type adhesion domain"/>
    <property type="match status" value="1"/>
</dbReference>
<dbReference type="InterPro" id="IPR008966">
    <property type="entry name" value="Adhesion_dom_sf"/>
</dbReference>
<feature type="signal peptide" evidence="1">
    <location>
        <begin position="1"/>
        <end position="23"/>
    </location>
</feature>
<feature type="chain" id="PRO_5044868238" description="Fimbrial protein" evidence="1">
    <location>
        <begin position="24"/>
        <end position="88"/>
    </location>
</feature>
<gene>
    <name evidence="2" type="ORF">I3679_022525</name>
</gene>
<proteinExistence type="predicted"/>
<dbReference type="InterPro" id="IPR036937">
    <property type="entry name" value="Adhesion_dom_fimbrial_sf"/>
</dbReference>
<name>A0ABD5LY93_PROMI</name>
<keyword evidence="1" id="KW-0732">Signal</keyword>
<sequence length="88" mass="9172">MKKLLLSAIITSAMAIIATPALAEDTGTPAPTEVTVNGGTINFEGSVVNAACGVDSSSSNQTVRLGQFRVAEFTKKVMKQDVFLLALN</sequence>